<feature type="domain" description="Methyltransferase" evidence="1">
    <location>
        <begin position="35"/>
        <end position="128"/>
    </location>
</feature>
<dbReference type="RefSeq" id="WP_307391342.1">
    <property type="nucleotide sequence ID" value="NZ_BAAADK010000010.1"/>
</dbReference>
<organism evidence="2 3">
    <name type="scientific">Caldalkalibacillus horti</name>
    <dbReference type="NCBI Taxonomy" id="77523"/>
    <lineage>
        <taxon>Bacteria</taxon>
        <taxon>Bacillati</taxon>
        <taxon>Bacillota</taxon>
        <taxon>Bacilli</taxon>
        <taxon>Bacillales</taxon>
        <taxon>Bacillaceae</taxon>
        <taxon>Caldalkalibacillus</taxon>
    </lineage>
</organism>
<name>A0ABT9VVE7_9BACI</name>
<dbReference type="Proteomes" id="UP001235840">
    <property type="component" value="Unassembled WGS sequence"/>
</dbReference>
<dbReference type="SUPFAM" id="SSF53335">
    <property type="entry name" value="S-adenosyl-L-methionine-dependent methyltransferases"/>
    <property type="match status" value="1"/>
</dbReference>
<keyword evidence="3" id="KW-1185">Reference proteome</keyword>
<dbReference type="EMBL" id="JAUSTY010000003">
    <property type="protein sequence ID" value="MDQ0164956.1"/>
    <property type="molecule type" value="Genomic_DNA"/>
</dbReference>
<dbReference type="InterPro" id="IPR029063">
    <property type="entry name" value="SAM-dependent_MTases_sf"/>
</dbReference>
<comment type="caution">
    <text evidence="2">The sequence shown here is derived from an EMBL/GenBank/DDBJ whole genome shotgun (WGS) entry which is preliminary data.</text>
</comment>
<dbReference type="PANTHER" id="PTHR44068">
    <property type="entry name" value="ZGC:194242"/>
    <property type="match status" value="1"/>
</dbReference>
<dbReference type="InterPro" id="IPR041698">
    <property type="entry name" value="Methyltransf_25"/>
</dbReference>
<dbReference type="CDD" id="cd02440">
    <property type="entry name" value="AdoMet_MTases"/>
    <property type="match status" value="1"/>
</dbReference>
<dbReference type="InterPro" id="IPR050447">
    <property type="entry name" value="Erg6_SMT_methyltransf"/>
</dbReference>
<dbReference type="Gene3D" id="3.40.50.150">
    <property type="entry name" value="Vaccinia Virus protein VP39"/>
    <property type="match status" value="1"/>
</dbReference>
<protein>
    <submittedName>
        <fullName evidence="2">Ubiquinone/menaquinone biosynthesis C-methylase UbiE</fullName>
    </submittedName>
</protein>
<evidence type="ECO:0000313" key="2">
    <source>
        <dbReference type="EMBL" id="MDQ0164956.1"/>
    </source>
</evidence>
<dbReference type="PANTHER" id="PTHR44068:SF11">
    <property type="entry name" value="GERANYL DIPHOSPHATE 2-C-METHYLTRANSFERASE"/>
    <property type="match status" value="1"/>
</dbReference>
<dbReference type="Pfam" id="PF13649">
    <property type="entry name" value="Methyltransf_25"/>
    <property type="match status" value="1"/>
</dbReference>
<reference evidence="2 3" key="1">
    <citation type="submission" date="2023-07" db="EMBL/GenBank/DDBJ databases">
        <title>Genomic Encyclopedia of Type Strains, Phase IV (KMG-IV): sequencing the most valuable type-strain genomes for metagenomic binning, comparative biology and taxonomic classification.</title>
        <authorList>
            <person name="Goeker M."/>
        </authorList>
    </citation>
    <scope>NUCLEOTIDE SEQUENCE [LARGE SCALE GENOMIC DNA]</scope>
    <source>
        <strain evidence="2 3">DSM 12751</strain>
    </source>
</reference>
<sequence>MNDKLQRKINNLQNIDRLPFDELVEFFPLNDRDQVLDLGAGAGYTSLSIANQVDRVCAFDFDQDILEYLGTVAKEQAINNIEAVAGDFRDMPLEDKRFDKAIASISLHEASPLESALKEINRVLKDKGLFLCIELEKNDTIHAPRVPFAEMKATLLQSGFSIVDTIFPETKVANQAIYIIIAQKN</sequence>
<evidence type="ECO:0000259" key="1">
    <source>
        <dbReference type="Pfam" id="PF13649"/>
    </source>
</evidence>
<gene>
    <name evidence="2" type="ORF">J2S11_000856</name>
</gene>
<evidence type="ECO:0000313" key="3">
    <source>
        <dbReference type="Proteomes" id="UP001235840"/>
    </source>
</evidence>
<proteinExistence type="predicted"/>
<keyword evidence="2" id="KW-0830">Ubiquinone</keyword>
<accession>A0ABT9VVE7</accession>